<feature type="transmembrane region" description="Helical" evidence="2">
    <location>
        <begin position="92"/>
        <end position="111"/>
    </location>
</feature>
<evidence type="ECO:0000256" key="1">
    <source>
        <dbReference type="SAM" id="MobiDB-lite"/>
    </source>
</evidence>
<evidence type="ECO:0000256" key="2">
    <source>
        <dbReference type="SAM" id="Phobius"/>
    </source>
</evidence>
<sequence>MEAKHSKHAAGKHAGGATAPEAAEEPREGAPGAEEPPAGEEPPAAAHERRMGRPGRRHGAAWQAAPGEPVRHLDGKGLARPLDPPLLVRRGMLVFAAVAVAVGGVMLFQWVDRVYLSPADEQQALQQSLTREVSLDLPVLAALAPLDDAAIMQSLADAGNVLYERTPVGQNPDGGFDVVKLPADVPLEEAGLLYLQGINNISPASAAKLLNGSWDLEVSRKAGTVLRLHYADFASGDADGAIFAAMESQGLDSTMVTDSGVDDAGNTYQAGTTPEGYGWRVSVIGLSEVYKLSGLPATAQYVGIRLTA</sequence>
<feature type="compositionally biased region" description="Low complexity" evidence="1">
    <location>
        <begin position="29"/>
        <end position="45"/>
    </location>
</feature>
<evidence type="ECO:0000313" key="3">
    <source>
        <dbReference type="EMBL" id="MCI2241874.1"/>
    </source>
</evidence>
<protein>
    <submittedName>
        <fullName evidence="3">Teichoic acid transporter</fullName>
    </submittedName>
</protein>
<keyword evidence="2" id="KW-1133">Transmembrane helix</keyword>
<name>A0ABS9WG79_9ACTN</name>
<accession>A0ABS9WG79</accession>
<feature type="compositionally biased region" description="Basic residues" evidence="1">
    <location>
        <begin position="1"/>
        <end position="11"/>
    </location>
</feature>
<reference evidence="3" key="1">
    <citation type="submission" date="2021-11" db="EMBL/GenBank/DDBJ databases">
        <title>A Novel Adlercreutzia Species, isolated from a Allomyrina dichotoma larva feces.</title>
        <authorList>
            <person name="Suh M.K."/>
        </authorList>
    </citation>
    <scope>NUCLEOTIDE SEQUENCE</scope>
    <source>
        <strain evidence="3">JBNU-10</strain>
    </source>
</reference>
<dbReference type="RefSeq" id="WP_242164540.1">
    <property type="nucleotide sequence ID" value="NZ_JAJMLW010000002.1"/>
</dbReference>
<feature type="region of interest" description="Disordered" evidence="1">
    <location>
        <begin position="1"/>
        <end position="77"/>
    </location>
</feature>
<keyword evidence="4" id="KW-1185">Reference proteome</keyword>
<organism evidence="3 4">
    <name type="scientific">Adlercreutzia faecimuris</name>
    <dbReference type="NCBI Taxonomy" id="2897341"/>
    <lineage>
        <taxon>Bacteria</taxon>
        <taxon>Bacillati</taxon>
        <taxon>Actinomycetota</taxon>
        <taxon>Coriobacteriia</taxon>
        <taxon>Eggerthellales</taxon>
        <taxon>Eggerthellaceae</taxon>
        <taxon>Adlercreutzia</taxon>
    </lineage>
</organism>
<dbReference type="EMBL" id="JAJMLW010000002">
    <property type="protein sequence ID" value="MCI2241874.1"/>
    <property type="molecule type" value="Genomic_DNA"/>
</dbReference>
<gene>
    <name evidence="3" type="ORF">LPT13_05865</name>
</gene>
<keyword evidence="2" id="KW-0812">Transmembrane</keyword>
<comment type="caution">
    <text evidence="3">The sequence shown here is derived from an EMBL/GenBank/DDBJ whole genome shotgun (WGS) entry which is preliminary data.</text>
</comment>
<dbReference type="Proteomes" id="UP001430755">
    <property type="component" value="Unassembled WGS sequence"/>
</dbReference>
<keyword evidence="2" id="KW-0472">Membrane</keyword>
<proteinExistence type="predicted"/>
<evidence type="ECO:0000313" key="4">
    <source>
        <dbReference type="Proteomes" id="UP001430755"/>
    </source>
</evidence>